<dbReference type="EMBL" id="CAEZYR010000009">
    <property type="protein sequence ID" value="CAB4730362.1"/>
    <property type="molecule type" value="Genomic_DNA"/>
</dbReference>
<organism evidence="1">
    <name type="scientific">freshwater metagenome</name>
    <dbReference type="NCBI Taxonomy" id="449393"/>
    <lineage>
        <taxon>unclassified sequences</taxon>
        <taxon>metagenomes</taxon>
        <taxon>ecological metagenomes</taxon>
    </lineage>
</organism>
<sequence length="794" mass="83606">MAEHGALSGRRVLDLSDGFAGALCTMILGDNGAAVRRPVIRGAAADEDRHEPPGARQWRRSTDEVLFDPGTLAAAVDDLLAEADVVLLSTGSRALAALGWSADGETAERLRATREHLVVCVIDALGDHPSFKAAPLHDGVVHAAAGRMFDNGVSFGKGRPAYVAAPLASYGASQSAAQGIIAGLLERDRSGRGQVVRTSLVRGLTIFDFWGPEGAPSGIGRPTSELGPTPAIGYAPAPTKDGRWLQWANWAPHLNRQQLQLLGLGEVLDDPAYANLSVLAPADAHALWERVLVATAERTADEWMTVLAETGAAGGDIMRTTIEGMDHPQIRFNGDVATYDDPELGPVDQLGPIAAMSGGAVPVGPRPWTRVDDARRAPVVPASVRPPLDGLVLLEAASMIATPIGSAILADLGVRVIKIEPIGGEPGRTLPFIKTLQGKESITVDIKAPEGREIVQQLAERADMFLHNYRPGVPEKLGIDDASLRARNPRLVYLYVGGYGKHGPCEKMPAYHPVAGAVCGNAARQAGHGALSNVPVDMAELKAASLHLSRANEGHPDPVTGALAATALLVGIAARDRAGIGAEMTTSMLCASAHLFSGDWIRYDGRPPIAEVDSELLGTDALDRLYETSEGWLFVGVDSTAAYQRLVAVVEKHCGSAGPLTEEKFSTVADRLANDDALVSALTEVFATDTADEWERLLLGAGVGAARADRGSFASFQQAEIVSGRHALARRVSSPGRGEHWRASAVVDMRGVDELGGACVAGQHSRAILAELGYTPAQIESLIERGIVGEAGER</sequence>
<dbReference type="AlphaFoldDB" id="A0A6J6S6P7"/>
<evidence type="ECO:0000313" key="1">
    <source>
        <dbReference type="EMBL" id="CAB4730362.1"/>
    </source>
</evidence>
<dbReference type="PANTHER" id="PTHR48228">
    <property type="entry name" value="SUCCINYL-COA--D-CITRAMALATE COA-TRANSFERASE"/>
    <property type="match status" value="1"/>
</dbReference>
<evidence type="ECO:0000313" key="2">
    <source>
        <dbReference type="EMBL" id="CAB4919677.1"/>
    </source>
</evidence>
<dbReference type="Gene3D" id="3.30.1540.10">
    <property type="entry name" value="formyl-coa transferase, domain 3"/>
    <property type="match status" value="2"/>
</dbReference>
<dbReference type="PANTHER" id="PTHR48228:SF5">
    <property type="entry name" value="ALPHA-METHYLACYL-COA RACEMASE"/>
    <property type="match status" value="1"/>
</dbReference>
<dbReference type="InterPro" id="IPR003673">
    <property type="entry name" value="CoA-Trfase_fam_III"/>
</dbReference>
<dbReference type="InterPro" id="IPR050509">
    <property type="entry name" value="CoA-transferase_III"/>
</dbReference>
<dbReference type="InterPro" id="IPR044855">
    <property type="entry name" value="CoA-Trfase_III_dom3_sf"/>
</dbReference>
<protein>
    <submittedName>
        <fullName evidence="1">Unannotated protein</fullName>
    </submittedName>
</protein>
<evidence type="ECO:0000313" key="3">
    <source>
        <dbReference type="EMBL" id="CAB4976271.1"/>
    </source>
</evidence>
<gene>
    <name evidence="1" type="ORF">UFOPK2754_00435</name>
    <name evidence="2" type="ORF">UFOPK3543_02008</name>
    <name evidence="3" type="ORF">UFOPK3967_00070</name>
</gene>
<dbReference type="GO" id="GO:0003824">
    <property type="term" value="F:catalytic activity"/>
    <property type="evidence" value="ECO:0007669"/>
    <property type="project" value="InterPro"/>
</dbReference>
<dbReference type="InterPro" id="IPR023606">
    <property type="entry name" value="CoA-Trfase_III_dom_1_sf"/>
</dbReference>
<reference evidence="1" key="1">
    <citation type="submission" date="2020-05" db="EMBL/GenBank/DDBJ databases">
        <authorList>
            <person name="Chiriac C."/>
            <person name="Salcher M."/>
            <person name="Ghai R."/>
            <person name="Kavagutti S V."/>
        </authorList>
    </citation>
    <scope>NUCLEOTIDE SEQUENCE</scope>
</reference>
<dbReference type="Pfam" id="PF02515">
    <property type="entry name" value="CoA_transf_3"/>
    <property type="match status" value="2"/>
</dbReference>
<name>A0A6J6S6P7_9ZZZZ</name>
<dbReference type="EMBL" id="CAFBMH010000084">
    <property type="protein sequence ID" value="CAB4919677.1"/>
    <property type="molecule type" value="Genomic_DNA"/>
</dbReference>
<accession>A0A6J6S6P7</accession>
<dbReference type="Gene3D" id="3.40.50.10540">
    <property type="entry name" value="Crotonobetainyl-coa:carnitine coa-transferase, domain 1"/>
    <property type="match status" value="2"/>
</dbReference>
<dbReference type="SUPFAM" id="SSF89796">
    <property type="entry name" value="CoA-transferase family III (CaiB/BaiF)"/>
    <property type="match status" value="2"/>
</dbReference>
<proteinExistence type="predicted"/>
<dbReference type="EMBL" id="CAFBOS010000002">
    <property type="protein sequence ID" value="CAB4976271.1"/>
    <property type="molecule type" value="Genomic_DNA"/>
</dbReference>